<keyword evidence="9" id="KW-1278">Translocase</keyword>
<dbReference type="NCBIfam" id="NF009884">
    <property type="entry name" value="PRK13343.1"/>
    <property type="match status" value="1"/>
</dbReference>
<keyword evidence="10" id="KW-0520">NAD</keyword>
<evidence type="ECO:0000256" key="12">
    <source>
        <dbReference type="ARBA" id="ARBA00023136"/>
    </source>
</evidence>
<keyword evidence="5" id="KW-0813">Transport</keyword>
<reference evidence="21 22" key="1">
    <citation type="journal article" date="2017" name="Plant Biotechnol. J.">
        <title>A comprehensive draft genome sequence for lupin (Lupinus angustifolius), an emerging health food: insights into plant-microbe interactions and legume evolution.</title>
        <authorList>
            <person name="Hane J.K."/>
            <person name="Ming Y."/>
            <person name="Kamphuis L.G."/>
            <person name="Nelson M.N."/>
            <person name="Garg G."/>
            <person name="Atkins C.A."/>
            <person name="Bayer P.E."/>
            <person name="Bravo A."/>
            <person name="Bringans S."/>
            <person name="Cannon S."/>
            <person name="Edwards D."/>
            <person name="Foley R."/>
            <person name="Gao L.L."/>
            <person name="Harrison M.J."/>
            <person name="Huang W."/>
            <person name="Hurgobin B."/>
            <person name="Li S."/>
            <person name="Liu C.W."/>
            <person name="McGrath A."/>
            <person name="Morahan G."/>
            <person name="Murray J."/>
            <person name="Weller J."/>
            <person name="Jian J."/>
            <person name="Singh K.B."/>
        </authorList>
    </citation>
    <scope>NUCLEOTIDE SEQUENCE [LARGE SCALE GENOMIC DNA]</scope>
    <source>
        <strain evidence="22">cv. Tanjil</strain>
        <tissue evidence="21">Whole plant</tissue>
    </source>
</reference>
<dbReference type="Gramene" id="OIV93954">
    <property type="protein sequence ID" value="OIV93954"/>
    <property type="gene ID" value="TanjilG_05657"/>
</dbReference>
<keyword evidence="22" id="KW-1185">Reference proteome</keyword>
<dbReference type="Pfam" id="PF00306">
    <property type="entry name" value="ATP-synt_ab_C"/>
    <property type="match status" value="1"/>
</dbReference>
<organism evidence="21 22">
    <name type="scientific">Lupinus angustifolius</name>
    <name type="common">Narrow-leaved blue lupine</name>
    <dbReference type="NCBI Taxonomy" id="3871"/>
    <lineage>
        <taxon>Eukaryota</taxon>
        <taxon>Viridiplantae</taxon>
        <taxon>Streptophyta</taxon>
        <taxon>Embryophyta</taxon>
        <taxon>Tracheophyta</taxon>
        <taxon>Spermatophyta</taxon>
        <taxon>Magnoliopsida</taxon>
        <taxon>eudicotyledons</taxon>
        <taxon>Gunneridae</taxon>
        <taxon>Pentapetalae</taxon>
        <taxon>rosids</taxon>
        <taxon>fabids</taxon>
        <taxon>Fabales</taxon>
        <taxon>Fabaceae</taxon>
        <taxon>Papilionoideae</taxon>
        <taxon>50 kb inversion clade</taxon>
        <taxon>genistoids sensu lato</taxon>
        <taxon>core genistoids</taxon>
        <taxon>Genisteae</taxon>
        <taxon>Lupinus</taxon>
    </lineage>
</organism>
<dbReference type="InterPro" id="IPR027417">
    <property type="entry name" value="P-loop_NTPase"/>
</dbReference>
<feature type="transmembrane region" description="Helical" evidence="16">
    <location>
        <begin position="655"/>
        <end position="674"/>
    </location>
</feature>
<dbReference type="PANTHER" id="PTHR48082">
    <property type="entry name" value="ATP SYNTHASE SUBUNIT ALPHA, MITOCHONDRIAL"/>
    <property type="match status" value="1"/>
</dbReference>
<evidence type="ECO:0000259" key="19">
    <source>
        <dbReference type="Pfam" id="PF02874"/>
    </source>
</evidence>
<proteinExistence type="inferred from homology"/>
<dbReference type="InterPro" id="IPR038376">
    <property type="entry name" value="ATP_synth_asu_C_sf"/>
</dbReference>
<feature type="transmembrane region" description="Helical" evidence="16">
    <location>
        <begin position="630"/>
        <end position="648"/>
    </location>
</feature>
<dbReference type="SUPFAM" id="SSF52540">
    <property type="entry name" value="P-loop containing nucleoside triphosphate hydrolases"/>
    <property type="match status" value="1"/>
</dbReference>
<dbReference type="SUPFAM" id="SSF50615">
    <property type="entry name" value="N-terminal domain of alpha and beta subunits of F1 ATP synthase"/>
    <property type="match status" value="1"/>
</dbReference>
<evidence type="ECO:0000259" key="20">
    <source>
        <dbReference type="Pfam" id="PF06455"/>
    </source>
</evidence>
<dbReference type="Pfam" id="PF05919">
    <property type="entry name" value="Mitovir_RNA_pol"/>
    <property type="match status" value="1"/>
</dbReference>
<keyword evidence="6" id="KW-0547">Nucleotide-binding</keyword>
<dbReference type="NCBIfam" id="TIGR00962">
    <property type="entry name" value="atpA"/>
    <property type="match status" value="1"/>
</dbReference>
<evidence type="ECO:0000256" key="11">
    <source>
        <dbReference type="ARBA" id="ARBA00023065"/>
    </source>
</evidence>
<keyword evidence="11" id="KW-0406">Ion transport</keyword>
<evidence type="ECO:0000256" key="4">
    <source>
        <dbReference type="ARBA" id="ARBA00016087"/>
    </source>
</evidence>
<evidence type="ECO:0000256" key="3">
    <source>
        <dbReference type="ARBA" id="ARBA00011648"/>
    </source>
</evidence>
<comment type="similarity">
    <text evidence="2">Belongs to the ATPase alpha/beta chains family.</text>
</comment>
<keyword evidence="12 16" id="KW-0472">Membrane</keyword>
<evidence type="ECO:0000259" key="17">
    <source>
        <dbReference type="Pfam" id="PF00006"/>
    </source>
</evidence>
<dbReference type="CDD" id="cd18113">
    <property type="entry name" value="ATP-synt_F1_alpha_C"/>
    <property type="match status" value="1"/>
</dbReference>
<evidence type="ECO:0000256" key="13">
    <source>
        <dbReference type="ARBA" id="ARBA00023196"/>
    </source>
</evidence>
<dbReference type="InterPro" id="IPR000194">
    <property type="entry name" value="ATPase_F1/V1/A1_a/bsu_nucl-bd"/>
</dbReference>
<dbReference type="InterPro" id="IPR004100">
    <property type="entry name" value="ATPase_F1/V1/A1_a/bsu_N"/>
</dbReference>
<evidence type="ECO:0000256" key="10">
    <source>
        <dbReference type="ARBA" id="ARBA00023027"/>
    </source>
</evidence>
<dbReference type="GO" id="GO:0005743">
    <property type="term" value="C:mitochondrial inner membrane"/>
    <property type="evidence" value="ECO:0007669"/>
    <property type="project" value="UniProtKB-SubCell"/>
</dbReference>
<dbReference type="InterPro" id="IPR000793">
    <property type="entry name" value="ATP_synth_asu_C"/>
</dbReference>
<dbReference type="Gene3D" id="2.40.30.20">
    <property type="match status" value="1"/>
</dbReference>
<dbReference type="InterPro" id="IPR020003">
    <property type="entry name" value="ATPase_a/bsu_AS"/>
</dbReference>
<dbReference type="Gene3D" id="1.20.150.20">
    <property type="entry name" value="ATP synthase alpha/beta chain, C-terminal domain"/>
    <property type="match status" value="1"/>
</dbReference>
<evidence type="ECO:0000313" key="21">
    <source>
        <dbReference type="EMBL" id="OIV93954.1"/>
    </source>
</evidence>
<evidence type="ECO:0000256" key="14">
    <source>
        <dbReference type="ARBA" id="ARBA00023310"/>
    </source>
</evidence>
<dbReference type="GO" id="GO:0045259">
    <property type="term" value="C:proton-transporting ATP synthase complex"/>
    <property type="evidence" value="ECO:0007669"/>
    <property type="project" value="UniProtKB-KW"/>
</dbReference>
<dbReference type="FunFam" id="3.40.50.300:FF:002432">
    <property type="entry name" value="ATP synthase subunit alpha, mitochondrial"/>
    <property type="match status" value="1"/>
</dbReference>
<evidence type="ECO:0000256" key="1">
    <source>
        <dbReference type="ARBA" id="ARBA00004273"/>
    </source>
</evidence>
<dbReference type="GO" id="GO:0005524">
    <property type="term" value="F:ATP binding"/>
    <property type="evidence" value="ECO:0007669"/>
    <property type="project" value="UniProtKB-KW"/>
</dbReference>
<dbReference type="STRING" id="3871.A0A4P1QSR8"/>
<dbReference type="EMBL" id="CM007377">
    <property type="protein sequence ID" value="OIV93954.1"/>
    <property type="molecule type" value="Genomic_DNA"/>
</dbReference>
<comment type="subunit">
    <text evidence="3">F-type ATPases have 2 components, CF(1) - the catalytic core - and CF(0) - the membrane proton channel. CF(1) has five subunits: alpha(3), beta(3), gamma(1), delta(1), epsilon(1). CF(0) has three main subunits: a, b and c.</text>
</comment>
<keyword evidence="8" id="KW-0067">ATP-binding</keyword>
<gene>
    <name evidence="21" type="ORF">TanjilG_05657</name>
</gene>
<keyword evidence="16" id="KW-0812">Transmembrane</keyword>
<dbReference type="InterPro" id="IPR036121">
    <property type="entry name" value="ATPase_F1/V1/A1_a/bsu_N_sf"/>
</dbReference>
<evidence type="ECO:0000256" key="15">
    <source>
        <dbReference type="SAM" id="MobiDB-lite"/>
    </source>
</evidence>
<comment type="subcellular location">
    <subcellularLocation>
        <location evidence="1">Mitochondrion inner membrane</location>
    </subcellularLocation>
</comment>
<dbReference type="Gene3D" id="3.40.50.300">
    <property type="entry name" value="P-loop containing nucleotide triphosphate hydrolases"/>
    <property type="match status" value="1"/>
</dbReference>
<dbReference type="Proteomes" id="UP000188354">
    <property type="component" value="Chromosome LG17"/>
</dbReference>
<dbReference type="GO" id="GO:0046933">
    <property type="term" value="F:proton-transporting ATP synthase activity, rotational mechanism"/>
    <property type="evidence" value="ECO:0007669"/>
    <property type="project" value="InterPro"/>
</dbReference>
<dbReference type="PANTHER" id="PTHR48082:SF2">
    <property type="entry name" value="ATP SYNTHASE SUBUNIT ALPHA, MITOCHONDRIAL"/>
    <property type="match status" value="1"/>
</dbReference>
<dbReference type="SUPFAM" id="SSF47917">
    <property type="entry name" value="C-terminal domain of alpha and beta subunits of F1 ATP synthase"/>
    <property type="match status" value="1"/>
</dbReference>
<evidence type="ECO:0000313" key="22">
    <source>
        <dbReference type="Proteomes" id="UP000188354"/>
    </source>
</evidence>
<accession>A0A4P1QSR8</accession>
<dbReference type="InterPro" id="IPR010934">
    <property type="entry name" value="NADH_DH_su5_C"/>
</dbReference>
<dbReference type="Pfam" id="PF06455">
    <property type="entry name" value="NADH5_C"/>
    <property type="match status" value="1"/>
</dbReference>
<evidence type="ECO:0000256" key="16">
    <source>
        <dbReference type="SAM" id="Phobius"/>
    </source>
</evidence>
<evidence type="ECO:0000256" key="9">
    <source>
        <dbReference type="ARBA" id="ARBA00022967"/>
    </source>
</evidence>
<keyword evidence="16" id="KW-1133">Transmembrane helix</keyword>
<keyword evidence="14" id="KW-0066">ATP synthesis</keyword>
<feature type="domain" description="ATPase F1/V1/A1 complex alpha/beta subunit N-terminal" evidence="19">
    <location>
        <begin position="160"/>
        <end position="227"/>
    </location>
</feature>
<dbReference type="InterPro" id="IPR023366">
    <property type="entry name" value="ATP_synth_asu-like_sf"/>
</dbReference>
<dbReference type="Pfam" id="PF00006">
    <property type="entry name" value="ATP-synt_ab"/>
    <property type="match status" value="1"/>
</dbReference>
<dbReference type="InterPro" id="IPR033732">
    <property type="entry name" value="ATP_synth_F1_a_nt-bd_dom"/>
</dbReference>
<protein>
    <recommendedName>
        <fullName evidence="4">ATP synthase subunit alpha, mitochondrial</fullName>
    </recommendedName>
</protein>
<sequence>MAGRKSYLEASYGCAKKIKETGTLLVQSVTSEKKSGLEEEAPANSVPAAAVRRGGQVFFGMTGRKGHVGGAAWLSSARVVRCLVKSYNERNPRFVLLRHAPKDKVFATEVSRGAEANFATAEFGCRIAGIGHSSLRRFGFDSAVFPLTSRITNFYTNLKVDEIGRVVSVGDGIARVYGLNEIQAGEMVEFASGVKGIALNLENENVGIVVFGSDTAIKEGDLVKRTGSIVDVPAGKSLLGRVVDALGVPIDGRGALSDHERRRVEVKAPGIIERKSVHEPMQTGLKAVDSLVPIGRGQRELIIGDRQTGKTAIAIDTILNQKQMNSRATSESETLYCVYVAIGQKRSTVAQLVQILSEANALEYSILVAATASDPAPLQFLAPYSGCAMGEYFRDNGMHALIIYDDLSKQAVAYRQMSLLLRRPPGREAFPGDVFYLHSRLLERAAKRSDQTGAGSLTALPVIETQAGDVSAYIPTNVISITDGQICLETELFYRGIRPAINVGLSVSRVGSAAQLKAMKQVCGSLKLELAQYREVAAFAQFGSDLDAATQALLNRGARLKDLPLSGYVEVRYDDPEKRVVSEPIPKLDKIRPMLQLRNLLTFITLISANFFGRFLGSEGTAIMTTPSSLVLYGILNFSLLLLFRIYLDHINNRFGYRVVFIINLSLLSLTSLFLFSIRLFLSGLILTALLSAAVGELSMMMAPPGGEGGSGAGSSQRPVLDLNLPPGGRDDETSVNHPSPNPSHPEPDVYHPLLDDKTRRAELENRAVFHLVGLDEYNTSDIIDCQVTIERAIEKALLSDGFSRDELGDPRKRDEIRGFLFYAKGELLSYRKSLEMQEELEYGTHRSKAYRDIIDAISSSKLFLRRVKGIKSTSGASVAYNVNPVADQFQRAFQTSTFSNRLYSFFNKRWFFDQVLNDFLVRSFLRFGYEVSFEALDKGAIEILGPYGISYTFRRLAERISQLQSGFVVRRVRYDPWPPAWSGGGGSSVVGKRETRLYEPEERLQSSSRGVQTGAFCSASRNATRAAGRTTIVSPVTTRVELSQKDIRGSSEWRFPCREPDEGRPSRPVRRAGISRPYYHYAFAMLLGSTLFVTFYPFYSNSRYRCPYWPVSIPSPSPGFDPSLSTELSKRAPFLPHVEEVYTQGGLQPRPQYEKHLVIADDKVAALYTKYLDQLGVEVSRSKSLVSPLGAVEFAKRFRIRNMTRDVSPLSIRKLVAAASPIGWYYFCLTHDRPLRLSTELRLAGLGFRAASRRLMSPKHGKRAKRLLIMRLYGKLPCDLWLQTIVGNVVTSEIRGRVIAFLREQYVPKDLVLPPSYFFLHSDHEELMEYTLYQGWIKMYLKYLKWYAEVALSPGVTIRYFMDAPLYIRTWHIPKVDLDTYKYGVIFRLYDVVCMLLKEDLRCLPVVDVTTRHDESCCQLNISSRVDVTSNHSDVIYVLPGSPCRDLPVRGSYPLAIKQTRWLNYVLWYNIVAVDPGVLLQYFLDAPVVARHLKVSRTDPQLVSFFWTNVPLHHGPEGRALAVNQPQTSNTAVGQTKLYPLNGT</sequence>
<evidence type="ECO:0000256" key="6">
    <source>
        <dbReference type="ARBA" id="ARBA00022741"/>
    </source>
</evidence>
<name>A0A4P1QSR8_LUPAN</name>
<dbReference type="Pfam" id="PF02874">
    <property type="entry name" value="ATP-synt_ab_N"/>
    <property type="match status" value="1"/>
</dbReference>
<dbReference type="InterPro" id="IPR008686">
    <property type="entry name" value="RNA_pol_mitovir"/>
</dbReference>
<feature type="domain" description="ATPase F1/V1/A1 complex alpha/beta subunit nucleotide-binding" evidence="17">
    <location>
        <begin position="284"/>
        <end position="508"/>
    </location>
</feature>
<keyword evidence="13" id="KW-0139">CF(1)</keyword>
<dbReference type="GO" id="GO:0043531">
    <property type="term" value="F:ADP binding"/>
    <property type="evidence" value="ECO:0007669"/>
    <property type="project" value="TreeGrafter"/>
</dbReference>
<dbReference type="PROSITE" id="PS00152">
    <property type="entry name" value="ATPASE_ALPHA_BETA"/>
    <property type="match status" value="1"/>
</dbReference>
<feature type="domain" description="NADH dehydrogenase subunit 5 C-terminal" evidence="20">
    <location>
        <begin position="876"/>
        <end position="968"/>
    </location>
</feature>
<evidence type="ECO:0000256" key="2">
    <source>
        <dbReference type="ARBA" id="ARBA00008936"/>
    </source>
</evidence>
<evidence type="ECO:0000259" key="18">
    <source>
        <dbReference type="Pfam" id="PF00306"/>
    </source>
</evidence>
<keyword evidence="7" id="KW-0375">Hydrogen ion transport</keyword>
<dbReference type="CDD" id="cd18116">
    <property type="entry name" value="ATP-synt_F1_alpha_N"/>
    <property type="match status" value="1"/>
</dbReference>
<evidence type="ECO:0000256" key="8">
    <source>
        <dbReference type="ARBA" id="ARBA00022840"/>
    </source>
</evidence>
<evidence type="ECO:0000256" key="5">
    <source>
        <dbReference type="ARBA" id="ARBA00022448"/>
    </source>
</evidence>
<dbReference type="HAMAP" id="MF_01346">
    <property type="entry name" value="ATP_synth_alpha_bact"/>
    <property type="match status" value="1"/>
</dbReference>
<feature type="region of interest" description="Disordered" evidence="15">
    <location>
        <begin position="706"/>
        <end position="751"/>
    </location>
</feature>
<feature type="domain" description="ATP synthase alpha subunit C-terminal" evidence="18">
    <location>
        <begin position="515"/>
        <end position="562"/>
    </location>
</feature>
<dbReference type="FunFam" id="2.40.30.20:FF:000001">
    <property type="entry name" value="ATP synthase subunit alpha"/>
    <property type="match status" value="1"/>
</dbReference>
<dbReference type="InterPro" id="IPR005294">
    <property type="entry name" value="ATP_synth_F1_asu"/>
</dbReference>
<evidence type="ECO:0000256" key="7">
    <source>
        <dbReference type="ARBA" id="ARBA00022781"/>
    </source>
</evidence>
<dbReference type="CDD" id="cd01132">
    <property type="entry name" value="F1-ATPase_alpha_CD"/>
    <property type="match status" value="1"/>
</dbReference>